<reference evidence="6 7" key="1">
    <citation type="submission" date="2023-07" db="EMBL/GenBank/DDBJ databases">
        <title>Sorghum-associated microbial communities from plants grown in Nebraska, USA.</title>
        <authorList>
            <person name="Schachtman D."/>
        </authorList>
    </citation>
    <scope>NUCLEOTIDE SEQUENCE [LARGE SCALE GENOMIC DNA]</scope>
    <source>
        <strain evidence="6 7">4272</strain>
    </source>
</reference>
<keyword evidence="7" id="KW-1185">Reference proteome</keyword>
<feature type="chain" id="PRO_5046982822" evidence="4">
    <location>
        <begin position="21"/>
        <end position="356"/>
    </location>
</feature>
<dbReference type="Gene3D" id="3.40.50.2300">
    <property type="match status" value="2"/>
</dbReference>
<dbReference type="SUPFAM" id="SSF53822">
    <property type="entry name" value="Periplasmic binding protein-like I"/>
    <property type="match status" value="1"/>
</dbReference>
<dbReference type="InterPro" id="IPR025997">
    <property type="entry name" value="SBP_2_dom"/>
</dbReference>
<dbReference type="RefSeq" id="WP_310398810.1">
    <property type="nucleotide sequence ID" value="NZ_JAVDWW010000001.1"/>
</dbReference>
<evidence type="ECO:0000259" key="5">
    <source>
        <dbReference type="Pfam" id="PF13407"/>
    </source>
</evidence>
<evidence type="ECO:0000256" key="3">
    <source>
        <dbReference type="ARBA" id="ARBA00022729"/>
    </source>
</evidence>
<dbReference type="InterPro" id="IPR028082">
    <property type="entry name" value="Peripla_BP_I"/>
</dbReference>
<feature type="domain" description="Periplasmic binding protein" evidence="5">
    <location>
        <begin position="74"/>
        <end position="321"/>
    </location>
</feature>
<dbReference type="EMBL" id="JAVDWW010000001">
    <property type="protein sequence ID" value="MDR7166901.1"/>
    <property type="molecule type" value="Genomic_DNA"/>
</dbReference>
<comment type="similarity">
    <text evidence="2">Belongs to the bacterial solute-binding protein 2 family.</text>
</comment>
<feature type="signal peptide" evidence="4">
    <location>
        <begin position="1"/>
        <end position="20"/>
    </location>
</feature>
<dbReference type="PANTHER" id="PTHR46847">
    <property type="entry name" value="D-ALLOSE-BINDING PERIPLASMIC PROTEIN-RELATED"/>
    <property type="match status" value="1"/>
</dbReference>
<sequence length="356" mass="37175">MNRKKILALVTAALAAFAVAGCSVDSGASSGGAAGGDQAFGATVDMNAAVQKAHDVMKGKKIAFVPILYKGYALTENWGSTMQRAFGNLGADFQVYDSNFSSDRMISTINDLIARKAADVLVLQNQDLGLLDSAIQQAERAGIYTVVLNMMSTRLGDAFIGVDVGHAARTIAQRAADDCGRRNAPKQVAIIDGPGNDPASIQWTKGIHDVLDPLGYTVTLAHSQFQNAVAQQAAESMLQQSQGKLCGFLVTYDVNAVTVGQTVANAVGRGQVAPDSVGTYTFDADKSWCDALKQGLVTASVAYDVQGIGEAAAVATQQLIQSGVKPGGNHTVSFVSDAMVDKSNVDDVSIACYKGQ</sequence>
<dbReference type="Pfam" id="PF13407">
    <property type="entry name" value="Peripla_BP_4"/>
    <property type="match status" value="1"/>
</dbReference>
<evidence type="ECO:0000256" key="1">
    <source>
        <dbReference type="ARBA" id="ARBA00004196"/>
    </source>
</evidence>
<comment type="subcellular location">
    <subcellularLocation>
        <location evidence="1">Cell envelope</location>
    </subcellularLocation>
</comment>
<dbReference type="PANTHER" id="PTHR46847:SF1">
    <property type="entry name" value="D-ALLOSE-BINDING PERIPLASMIC PROTEIN-RELATED"/>
    <property type="match status" value="1"/>
</dbReference>
<dbReference type="Proteomes" id="UP001251217">
    <property type="component" value="Unassembled WGS sequence"/>
</dbReference>
<keyword evidence="3 4" id="KW-0732">Signal</keyword>
<proteinExistence type="inferred from homology"/>
<dbReference type="PROSITE" id="PS51257">
    <property type="entry name" value="PROKAR_LIPOPROTEIN"/>
    <property type="match status" value="1"/>
</dbReference>
<evidence type="ECO:0000256" key="2">
    <source>
        <dbReference type="ARBA" id="ARBA00007639"/>
    </source>
</evidence>
<dbReference type="CDD" id="cd01536">
    <property type="entry name" value="PBP1_ABC_sugar_binding-like"/>
    <property type="match status" value="1"/>
</dbReference>
<evidence type="ECO:0000313" key="7">
    <source>
        <dbReference type="Proteomes" id="UP001251217"/>
    </source>
</evidence>
<protein>
    <submittedName>
        <fullName evidence="6">Ribose transport system substrate-binding protein</fullName>
    </submittedName>
</protein>
<name>A0ABU1X9Z8_9NOCA</name>
<gene>
    <name evidence="6" type="ORF">J2W56_000619</name>
</gene>
<evidence type="ECO:0000313" key="6">
    <source>
        <dbReference type="EMBL" id="MDR7166901.1"/>
    </source>
</evidence>
<organism evidence="6 7">
    <name type="scientific">Nocardia kruczakiae</name>
    <dbReference type="NCBI Taxonomy" id="261477"/>
    <lineage>
        <taxon>Bacteria</taxon>
        <taxon>Bacillati</taxon>
        <taxon>Actinomycetota</taxon>
        <taxon>Actinomycetes</taxon>
        <taxon>Mycobacteriales</taxon>
        <taxon>Nocardiaceae</taxon>
        <taxon>Nocardia</taxon>
    </lineage>
</organism>
<comment type="caution">
    <text evidence="6">The sequence shown here is derived from an EMBL/GenBank/DDBJ whole genome shotgun (WGS) entry which is preliminary data.</text>
</comment>
<accession>A0ABU1X9Z8</accession>
<evidence type="ECO:0000256" key="4">
    <source>
        <dbReference type="SAM" id="SignalP"/>
    </source>
</evidence>